<keyword evidence="3 6" id="KW-0812">Transmembrane</keyword>
<feature type="transmembrane region" description="Helical" evidence="6">
    <location>
        <begin position="196"/>
        <end position="216"/>
    </location>
</feature>
<dbReference type="InterPro" id="IPR005349">
    <property type="entry name" value="TMEM14"/>
</dbReference>
<evidence type="ECO:0000256" key="4">
    <source>
        <dbReference type="ARBA" id="ARBA00022989"/>
    </source>
</evidence>
<evidence type="ECO:0000256" key="1">
    <source>
        <dbReference type="ARBA" id="ARBA00004370"/>
    </source>
</evidence>
<proteinExistence type="inferred from homology"/>
<feature type="transmembrane region" description="Helical" evidence="6">
    <location>
        <begin position="138"/>
        <end position="159"/>
    </location>
</feature>
<dbReference type="Proteomes" id="UP001372338">
    <property type="component" value="Unassembled WGS sequence"/>
</dbReference>
<feature type="transmembrane region" description="Helical" evidence="6">
    <location>
        <begin position="166"/>
        <end position="184"/>
    </location>
</feature>
<evidence type="ECO:0000313" key="8">
    <source>
        <dbReference type="Proteomes" id="UP001372338"/>
    </source>
</evidence>
<dbReference type="GO" id="GO:0009706">
    <property type="term" value="C:chloroplast inner membrane"/>
    <property type="evidence" value="ECO:0007669"/>
    <property type="project" value="TreeGrafter"/>
</dbReference>
<dbReference type="Gene3D" id="1.10.10.1740">
    <property type="entry name" value="Transmembrane protein 14-like"/>
    <property type="match status" value="1"/>
</dbReference>
<dbReference type="InterPro" id="IPR044890">
    <property type="entry name" value="TMEM14_sf"/>
</dbReference>
<comment type="similarity">
    <text evidence="2">Belongs to the TMEM14 family.</text>
</comment>
<organism evidence="7 8">
    <name type="scientific">Crotalaria pallida</name>
    <name type="common">Smooth rattlebox</name>
    <name type="synonym">Crotalaria striata</name>
    <dbReference type="NCBI Taxonomy" id="3830"/>
    <lineage>
        <taxon>Eukaryota</taxon>
        <taxon>Viridiplantae</taxon>
        <taxon>Streptophyta</taxon>
        <taxon>Embryophyta</taxon>
        <taxon>Tracheophyta</taxon>
        <taxon>Spermatophyta</taxon>
        <taxon>Magnoliopsida</taxon>
        <taxon>eudicotyledons</taxon>
        <taxon>Gunneridae</taxon>
        <taxon>Pentapetalae</taxon>
        <taxon>rosids</taxon>
        <taxon>fabids</taxon>
        <taxon>Fabales</taxon>
        <taxon>Fabaceae</taxon>
        <taxon>Papilionoideae</taxon>
        <taxon>50 kb inversion clade</taxon>
        <taxon>genistoids sensu lato</taxon>
        <taxon>core genistoids</taxon>
        <taxon>Crotalarieae</taxon>
        <taxon>Crotalaria</taxon>
    </lineage>
</organism>
<comment type="subcellular location">
    <subcellularLocation>
        <location evidence="1">Membrane</location>
    </subcellularLocation>
</comment>
<keyword evidence="8" id="KW-1185">Reference proteome</keyword>
<dbReference type="Pfam" id="PF03647">
    <property type="entry name" value="Tmemb_14"/>
    <property type="match status" value="1"/>
</dbReference>
<dbReference type="GO" id="GO:0015245">
    <property type="term" value="F:fatty acid transmembrane transporter activity"/>
    <property type="evidence" value="ECO:0007669"/>
    <property type="project" value="TreeGrafter"/>
</dbReference>
<name>A0AAN9E114_CROPI</name>
<evidence type="ECO:0000256" key="6">
    <source>
        <dbReference type="SAM" id="Phobius"/>
    </source>
</evidence>
<dbReference type="PANTHER" id="PTHR12668">
    <property type="entry name" value="TRANSMEMBRANE PROTEIN 14, 15"/>
    <property type="match status" value="1"/>
</dbReference>
<evidence type="ECO:0000256" key="5">
    <source>
        <dbReference type="ARBA" id="ARBA00023136"/>
    </source>
</evidence>
<sequence>MASTISQLSCFSAVHRTFQIQTHRYLLPYPSLRSNSKLSVVMCLERHGIDAAGSDTKSALSYAADVSKLQVEEEHNSHLTNEGYDAEKIGLAEAQQEVDSQQKKTAKIHDFCLGIPFGGFVLTGGIIGFLFSRSTATLSSGVLFGGALLFLSTLSLKVWRQGKSSLPFILGQAALAGILIWKNFQSYSLAKKLFPTGFSAIISSAMLCFYLYVLIAGGNPPPKKLKPSASVA</sequence>
<gene>
    <name evidence="7" type="ORF">RIF29_39321</name>
</gene>
<evidence type="ECO:0000313" key="7">
    <source>
        <dbReference type="EMBL" id="KAK7244498.1"/>
    </source>
</evidence>
<keyword evidence="5 6" id="KW-0472">Membrane</keyword>
<comment type="caution">
    <text evidence="7">The sequence shown here is derived from an EMBL/GenBank/DDBJ whole genome shotgun (WGS) entry which is preliminary data.</text>
</comment>
<keyword evidence="4 6" id="KW-1133">Transmembrane helix</keyword>
<dbReference type="PANTHER" id="PTHR12668:SF48">
    <property type="entry name" value="PROTEIN FATTY ACID EXPORT 1, CHLOROPLASTIC"/>
    <property type="match status" value="1"/>
</dbReference>
<evidence type="ECO:0000256" key="3">
    <source>
        <dbReference type="ARBA" id="ARBA00022692"/>
    </source>
</evidence>
<dbReference type="AlphaFoldDB" id="A0AAN9E114"/>
<feature type="transmembrane region" description="Helical" evidence="6">
    <location>
        <begin position="111"/>
        <end position="132"/>
    </location>
</feature>
<evidence type="ECO:0000256" key="2">
    <source>
        <dbReference type="ARBA" id="ARBA00007590"/>
    </source>
</evidence>
<accession>A0AAN9E114</accession>
<dbReference type="EMBL" id="JAYWIO010000008">
    <property type="protein sequence ID" value="KAK7244498.1"/>
    <property type="molecule type" value="Genomic_DNA"/>
</dbReference>
<reference evidence="7 8" key="1">
    <citation type="submission" date="2024-01" db="EMBL/GenBank/DDBJ databases">
        <title>The genomes of 5 underutilized Papilionoideae crops provide insights into root nodulation and disease resistanc.</title>
        <authorList>
            <person name="Yuan L."/>
        </authorList>
    </citation>
    <scope>NUCLEOTIDE SEQUENCE [LARGE SCALE GENOMIC DNA]</scope>
    <source>
        <strain evidence="7">ZHUSHIDOU_FW_LH</strain>
        <tissue evidence="7">Leaf</tissue>
    </source>
</reference>
<protein>
    <submittedName>
        <fullName evidence="7">Uncharacterized protein</fullName>
    </submittedName>
</protein>